<dbReference type="AlphaFoldDB" id="A0A6J2YAN4"/>
<dbReference type="GeneID" id="115885698"/>
<feature type="compositionally biased region" description="Polar residues" evidence="6">
    <location>
        <begin position="36"/>
        <end position="45"/>
    </location>
</feature>
<dbReference type="PANTHER" id="PTHR46481:SF10">
    <property type="entry name" value="ZINC FINGER BED DOMAIN-CONTAINING PROTEIN 39"/>
    <property type="match status" value="1"/>
</dbReference>
<accession>A0A6J2YAN4</accession>
<evidence type="ECO:0000313" key="9">
    <source>
        <dbReference type="RefSeq" id="XP_030760542.1"/>
    </source>
</evidence>
<dbReference type="Pfam" id="PF05699">
    <property type="entry name" value="Dimer_Tnp_hAT"/>
    <property type="match status" value="1"/>
</dbReference>
<sequence>MQRKHPLIKLMQENENEEAKRHKLSSHNTDLPGKGNDNNQPSTSRAVVPTNLENISDDVITHSPTPFPKKIGFPEKKKLDEKLLELVTKDYQPFSIVEDEGFRNFTNALNSSYILPSRKTLSNTLLAAKFEEVKMKTSEIMKRVKSVTITTDCWTSVNNDGFIAVTAHFIDDNFLAKSILLEVAECNTRHTSINLANELRKTTSEWGIEHKILLCLSDNAANIKKAVCDELHWTHLGCVAHTINLIVQGSLTLDLVKPILTKISDMVSHFKRSSLAKSKLDFYQKQNGKTPKKLIQAVSTRWNSVYYMLERIKELKEEVRTSLAAIGKEDWPMLTHQEYKYVEEITQILAPLESTTVFMSAEKQVTLSSVIIITNGLKELYKELEKKCQFSLLGKSILQSILSGIENRFKNMEINDTLLLSTFLDPRFKHVGFSTESATEKAKTLATNALTALINKKTDELLPPLTSTADPEVQASREQVPNEEQFSIWRSFDKKALGFVPVQSKQSRAQLEIQRYLEEPLLSRSVNPLEWWKINTYNYPYLSELVTVKFGTVATSVPCERMFSKSGQIISDRRNRISSNKVKQIMFVNQNDFC</sequence>
<evidence type="ECO:0000256" key="5">
    <source>
        <dbReference type="ARBA" id="ARBA00023242"/>
    </source>
</evidence>
<dbReference type="GO" id="GO:0046983">
    <property type="term" value="F:protein dimerization activity"/>
    <property type="evidence" value="ECO:0007669"/>
    <property type="project" value="InterPro"/>
</dbReference>
<dbReference type="GO" id="GO:0008270">
    <property type="term" value="F:zinc ion binding"/>
    <property type="evidence" value="ECO:0007669"/>
    <property type="project" value="UniProtKB-KW"/>
</dbReference>
<gene>
    <name evidence="9" type="primary">LOC115885698</name>
</gene>
<dbReference type="Gene3D" id="1.10.10.1070">
    <property type="entry name" value="Zinc finger, BED domain-containing"/>
    <property type="match status" value="1"/>
</dbReference>
<keyword evidence="5" id="KW-0539">Nucleus</keyword>
<evidence type="ECO:0000256" key="4">
    <source>
        <dbReference type="ARBA" id="ARBA00022833"/>
    </source>
</evidence>
<reference evidence="9" key="1">
    <citation type="submission" date="2025-08" db="UniProtKB">
        <authorList>
            <consortium name="RefSeq"/>
        </authorList>
    </citation>
    <scope>IDENTIFICATION</scope>
    <source>
        <tissue evidence="9">Gonads</tissue>
    </source>
</reference>
<dbReference type="SUPFAM" id="SSF53098">
    <property type="entry name" value="Ribonuclease H-like"/>
    <property type="match status" value="1"/>
</dbReference>
<name>A0A6J2YAN4_SITOR</name>
<dbReference type="OrthoDB" id="1607513at2759"/>
<evidence type="ECO:0000259" key="7">
    <source>
        <dbReference type="Pfam" id="PF05699"/>
    </source>
</evidence>
<evidence type="ECO:0000256" key="1">
    <source>
        <dbReference type="ARBA" id="ARBA00004123"/>
    </source>
</evidence>
<dbReference type="PANTHER" id="PTHR46481">
    <property type="entry name" value="ZINC FINGER BED DOMAIN-CONTAINING PROTEIN 4"/>
    <property type="match status" value="1"/>
</dbReference>
<dbReference type="GO" id="GO:0005634">
    <property type="term" value="C:nucleus"/>
    <property type="evidence" value="ECO:0007669"/>
    <property type="project" value="UniProtKB-SubCell"/>
</dbReference>
<keyword evidence="3" id="KW-0863">Zinc-finger</keyword>
<dbReference type="InterPro" id="IPR052035">
    <property type="entry name" value="ZnF_BED_domain_contain"/>
</dbReference>
<dbReference type="Proteomes" id="UP000504635">
    <property type="component" value="Unplaced"/>
</dbReference>
<dbReference type="SUPFAM" id="SSF140996">
    <property type="entry name" value="Hermes dimerisation domain"/>
    <property type="match status" value="1"/>
</dbReference>
<keyword evidence="4" id="KW-0862">Zinc</keyword>
<proteinExistence type="predicted"/>
<organism evidence="8 9">
    <name type="scientific">Sitophilus oryzae</name>
    <name type="common">Rice weevil</name>
    <name type="synonym">Curculio oryzae</name>
    <dbReference type="NCBI Taxonomy" id="7048"/>
    <lineage>
        <taxon>Eukaryota</taxon>
        <taxon>Metazoa</taxon>
        <taxon>Ecdysozoa</taxon>
        <taxon>Arthropoda</taxon>
        <taxon>Hexapoda</taxon>
        <taxon>Insecta</taxon>
        <taxon>Pterygota</taxon>
        <taxon>Neoptera</taxon>
        <taxon>Endopterygota</taxon>
        <taxon>Coleoptera</taxon>
        <taxon>Polyphaga</taxon>
        <taxon>Cucujiformia</taxon>
        <taxon>Curculionidae</taxon>
        <taxon>Dryophthorinae</taxon>
        <taxon>Sitophilus</taxon>
    </lineage>
</organism>
<keyword evidence="8" id="KW-1185">Reference proteome</keyword>
<evidence type="ECO:0000256" key="6">
    <source>
        <dbReference type="SAM" id="MobiDB-lite"/>
    </source>
</evidence>
<dbReference type="InterPro" id="IPR008906">
    <property type="entry name" value="HATC_C_dom"/>
</dbReference>
<evidence type="ECO:0000313" key="8">
    <source>
        <dbReference type="Proteomes" id="UP000504635"/>
    </source>
</evidence>
<evidence type="ECO:0000256" key="3">
    <source>
        <dbReference type="ARBA" id="ARBA00022771"/>
    </source>
</evidence>
<dbReference type="InterPro" id="IPR012337">
    <property type="entry name" value="RNaseH-like_sf"/>
</dbReference>
<comment type="subcellular location">
    <subcellularLocation>
        <location evidence="1">Nucleus</location>
    </subcellularLocation>
</comment>
<keyword evidence="2" id="KW-0479">Metal-binding</keyword>
<dbReference type="InParanoid" id="A0A6J2YAN4"/>
<protein>
    <submittedName>
        <fullName evidence="9">Zinc finger BED domain-containing protein 1-like</fullName>
    </submittedName>
</protein>
<feature type="region of interest" description="Disordered" evidence="6">
    <location>
        <begin position="1"/>
        <end position="45"/>
    </location>
</feature>
<feature type="domain" description="HAT C-terminal dimerisation" evidence="7">
    <location>
        <begin position="512"/>
        <end position="591"/>
    </location>
</feature>
<dbReference type="RefSeq" id="XP_030760542.1">
    <property type="nucleotide sequence ID" value="XM_030904682.1"/>
</dbReference>
<evidence type="ECO:0000256" key="2">
    <source>
        <dbReference type="ARBA" id="ARBA00022723"/>
    </source>
</evidence>
<dbReference type="KEGG" id="soy:115885698"/>